<keyword evidence="3" id="KW-1185">Reference proteome</keyword>
<name>A0A9N9H8D0_9GLOM</name>
<sequence>MKYTYKDSSSSKTLSKQNIVAILKIITSKPEVSTNSNTKMTKVQISTNDKITSAKTSTNSNFDNSSSNNDNLSSYKTKK</sequence>
<dbReference type="AlphaFoldDB" id="A0A9N9H8D0"/>
<feature type="compositionally biased region" description="Low complexity" evidence="1">
    <location>
        <begin position="56"/>
        <end position="79"/>
    </location>
</feature>
<evidence type="ECO:0000313" key="3">
    <source>
        <dbReference type="Proteomes" id="UP000789405"/>
    </source>
</evidence>
<evidence type="ECO:0000256" key="1">
    <source>
        <dbReference type="SAM" id="MobiDB-lite"/>
    </source>
</evidence>
<proteinExistence type="predicted"/>
<evidence type="ECO:0000313" key="2">
    <source>
        <dbReference type="EMBL" id="CAG8664699.1"/>
    </source>
</evidence>
<gene>
    <name evidence="2" type="ORF">DERYTH_LOCUS10898</name>
</gene>
<reference evidence="2" key="1">
    <citation type="submission" date="2021-06" db="EMBL/GenBank/DDBJ databases">
        <authorList>
            <person name="Kallberg Y."/>
            <person name="Tangrot J."/>
            <person name="Rosling A."/>
        </authorList>
    </citation>
    <scope>NUCLEOTIDE SEQUENCE</scope>
    <source>
        <strain evidence="2">MA453B</strain>
    </source>
</reference>
<dbReference type="EMBL" id="CAJVPY010006542">
    <property type="protein sequence ID" value="CAG8664699.1"/>
    <property type="molecule type" value="Genomic_DNA"/>
</dbReference>
<protein>
    <submittedName>
        <fullName evidence="2">5285_t:CDS:1</fullName>
    </submittedName>
</protein>
<comment type="caution">
    <text evidence="2">The sequence shown here is derived from an EMBL/GenBank/DDBJ whole genome shotgun (WGS) entry which is preliminary data.</text>
</comment>
<feature type="region of interest" description="Disordered" evidence="1">
    <location>
        <begin position="31"/>
        <end position="79"/>
    </location>
</feature>
<accession>A0A9N9H8D0</accession>
<organism evidence="2 3">
    <name type="scientific">Dentiscutata erythropus</name>
    <dbReference type="NCBI Taxonomy" id="1348616"/>
    <lineage>
        <taxon>Eukaryota</taxon>
        <taxon>Fungi</taxon>
        <taxon>Fungi incertae sedis</taxon>
        <taxon>Mucoromycota</taxon>
        <taxon>Glomeromycotina</taxon>
        <taxon>Glomeromycetes</taxon>
        <taxon>Diversisporales</taxon>
        <taxon>Gigasporaceae</taxon>
        <taxon>Dentiscutata</taxon>
    </lineage>
</organism>
<dbReference type="Proteomes" id="UP000789405">
    <property type="component" value="Unassembled WGS sequence"/>
</dbReference>
<feature type="compositionally biased region" description="Polar residues" evidence="1">
    <location>
        <begin position="31"/>
        <end position="55"/>
    </location>
</feature>